<protein>
    <submittedName>
        <fullName evidence="2">2-O-methyltransferase NoeI</fullName>
        <ecNumber evidence="2">2.1.1.-</ecNumber>
    </submittedName>
</protein>
<gene>
    <name evidence="2" type="primary">noeI_1</name>
    <name evidence="2" type="ORF">Enr13x_29970</name>
</gene>
<dbReference type="InterPro" id="IPR053188">
    <property type="entry name" value="FkbM_Methyltransferase"/>
</dbReference>
<dbReference type="PANTHER" id="PTHR36973:SF4">
    <property type="entry name" value="NODULATION PROTEIN"/>
    <property type="match status" value="1"/>
</dbReference>
<evidence type="ECO:0000313" key="2">
    <source>
        <dbReference type="EMBL" id="QDV43143.1"/>
    </source>
</evidence>
<dbReference type="PANTHER" id="PTHR36973">
    <property type="entry name" value="SLL1456 PROTEIN-RELATED"/>
    <property type="match status" value="1"/>
</dbReference>
<dbReference type="NCBIfam" id="TIGR01444">
    <property type="entry name" value="fkbM_fam"/>
    <property type="match status" value="1"/>
</dbReference>
<dbReference type="RefSeq" id="WP_145387022.1">
    <property type="nucleotide sequence ID" value="NZ_CP037423.1"/>
</dbReference>
<dbReference type="EMBL" id="CP037423">
    <property type="protein sequence ID" value="QDV43143.1"/>
    <property type="molecule type" value="Genomic_DNA"/>
</dbReference>
<dbReference type="GO" id="GO:0032259">
    <property type="term" value="P:methylation"/>
    <property type="evidence" value="ECO:0007669"/>
    <property type="project" value="UniProtKB-KW"/>
</dbReference>
<dbReference type="GO" id="GO:0008171">
    <property type="term" value="F:O-methyltransferase activity"/>
    <property type="evidence" value="ECO:0007669"/>
    <property type="project" value="TreeGrafter"/>
</dbReference>
<reference evidence="2 3" key="1">
    <citation type="submission" date="2019-03" db="EMBL/GenBank/DDBJ databases">
        <title>Deep-cultivation of Planctomycetes and their phenomic and genomic characterization uncovers novel biology.</title>
        <authorList>
            <person name="Wiegand S."/>
            <person name="Jogler M."/>
            <person name="Boedeker C."/>
            <person name="Pinto D."/>
            <person name="Vollmers J."/>
            <person name="Rivas-Marin E."/>
            <person name="Kohn T."/>
            <person name="Peeters S.H."/>
            <person name="Heuer A."/>
            <person name="Rast P."/>
            <person name="Oberbeckmann S."/>
            <person name="Bunk B."/>
            <person name="Jeske O."/>
            <person name="Meyerdierks A."/>
            <person name="Storesund J.E."/>
            <person name="Kallscheuer N."/>
            <person name="Luecker S."/>
            <person name="Lage O.M."/>
            <person name="Pohl T."/>
            <person name="Merkel B.J."/>
            <person name="Hornburger P."/>
            <person name="Mueller R.-W."/>
            <person name="Bruemmer F."/>
            <person name="Labrenz M."/>
            <person name="Spormann A.M."/>
            <person name="Op den Camp H."/>
            <person name="Overmann J."/>
            <person name="Amann R."/>
            <person name="Jetten M.S.M."/>
            <person name="Mascher T."/>
            <person name="Medema M.H."/>
            <person name="Devos D.P."/>
            <person name="Kaster A.-K."/>
            <person name="Ovreas L."/>
            <person name="Rohde M."/>
            <person name="Galperin M.Y."/>
            <person name="Jogler C."/>
        </authorList>
    </citation>
    <scope>NUCLEOTIDE SEQUENCE [LARGE SCALE GENOMIC DNA]</scope>
    <source>
        <strain evidence="2 3">Enr13</strain>
    </source>
</reference>
<proteinExistence type="predicted"/>
<evidence type="ECO:0000259" key="1">
    <source>
        <dbReference type="Pfam" id="PF05050"/>
    </source>
</evidence>
<dbReference type="OrthoDB" id="4104638at2"/>
<keyword evidence="2" id="KW-0808">Transferase</keyword>
<dbReference type="InterPro" id="IPR006342">
    <property type="entry name" value="FkbM_mtfrase"/>
</dbReference>
<evidence type="ECO:0000313" key="3">
    <source>
        <dbReference type="Proteomes" id="UP000319004"/>
    </source>
</evidence>
<dbReference type="AlphaFoldDB" id="A0A518HQL1"/>
<dbReference type="EC" id="2.1.1.-" evidence="2"/>
<keyword evidence="2" id="KW-0489">Methyltransferase</keyword>
<dbReference type="KEGG" id="snep:Enr13x_29970"/>
<sequence>MKRIAKSTLAAVGLDVRLSRNVAQSQVAAWQQKQDALWAPFLKHLDIRTIIDVGANTGQFAELIHRHCPDANIIAFEPLPVCHADLRRALAEFPDSQLISSAVGNAPATAEMNASQFTPCSSLLAGTDLLGEDYPDAAVTETIEVPVVRIDDALQSLPLLDDVLVKFDVQGFEIPAMEGAAETLAKARVVVCEVCFFRRLYQGQPLFDEIYAKLKDLGFTYMGNAEQHKRKSDGRIVEADAIFERLGA</sequence>
<dbReference type="Gene3D" id="3.40.50.150">
    <property type="entry name" value="Vaccinia Virus protein VP39"/>
    <property type="match status" value="1"/>
</dbReference>
<accession>A0A518HQL1</accession>
<dbReference type="SUPFAM" id="SSF53335">
    <property type="entry name" value="S-adenosyl-L-methionine-dependent methyltransferases"/>
    <property type="match status" value="1"/>
</dbReference>
<feature type="domain" description="Methyltransferase FkbM" evidence="1">
    <location>
        <begin position="52"/>
        <end position="221"/>
    </location>
</feature>
<keyword evidence="3" id="KW-1185">Reference proteome</keyword>
<name>A0A518HQL1_9BACT</name>
<dbReference type="Proteomes" id="UP000319004">
    <property type="component" value="Chromosome"/>
</dbReference>
<dbReference type="Pfam" id="PF05050">
    <property type="entry name" value="Methyltransf_21"/>
    <property type="match status" value="1"/>
</dbReference>
<organism evidence="2 3">
    <name type="scientific">Stieleria neptunia</name>
    <dbReference type="NCBI Taxonomy" id="2527979"/>
    <lineage>
        <taxon>Bacteria</taxon>
        <taxon>Pseudomonadati</taxon>
        <taxon>Planctomycetota</taxon>
        <taxon>Planctomycetia</taxon>
        <taxon>Pirellulales</taxon>
        <taxon>Pirellulaceae</taxon>
        <taxon>Stieleria</taxon>
    </lineage>
</organism>
<dbReference type="InterPro" id="IPR029063">
    <property type="entry name" value="SAM-dependent_MTases_sf"/>
</dbReference>